<keyword evidence="3" id="KW-1185">Reference proteome</keyword>
<dbReference type="EMBL" id="CP041242">
    <property type="protein sequence ID" value="QDH70436.1"/>
    <property type="molecule type" value="Genomic_DNA"/>
</dbReference>
<dbReference type="OrthoDB" id="116415at2"/>
<dbReference type="Pfam" id="PF14023">
    <property type="entry name" value="Bestrophin-like"/>
    <property type="match status" value="1"/>
</dbReference>
<dbReference type="AlphaFoldDB" id="A0A514BST3"/>
<dbReference type="RefSeq" id="WP_141623771.1">
    <property type="nucleotide sequence ID" value="NZ_CP041242.1"/>
</dbReference>
<gene>
    <name evidence="2" type="ORF">FKV23_10345</name>
</gene>
<evidence type="ECO:0000313" key="2">
    <source>
        <dbReference type="EMBL" id="QDH70436.1"/>
    </source>
</evidence>
<dbReference type="Proteomes" id="UP000317199">
    <property type="component" value="Chromosome"/>
</dbReference>
<reference evidence="2 3" key="1">
    <citation type="submission" date="2019-06" db="EMBL/GenBank/DDBJ databases">
        <title>Lysobacter alkalisoli sp. nov. isolated from saline-alkali soil.</title>
        <authorList>
            <person name="Sun J.-Q."/>
            <person name="Xu L."/>
        </authorList>
    </citation>
    <scope>NUCLEOTIDE SEQUENCE [LARGE SCALE GENOMIC DNA]</scope>
    <source>
        <strain evidence="2 3">SJ-36</strain>
    </source>
</reference>
<evidence type="ECO:0000256" key="1">
    <source>
        <dbReference type="SAM" id="Phobius"/>
    </source>
</evidence>
<dbReference type="PROSITE" id="PS51257">
    <property type="entry name" value="PROKAR_LIPOPROTEIN"/>
    <property type="match status" value="1"/>
</dbReference>
<feature type="transmembrane region" description="Helical" evidence="1">
    <location>
        <begin position="52"/>
        <end position="71"/>
    </location>
</feature>
<feature type="transmembrane region" description="Helical" evidence="1">
    <location>
        <begin position="215"/>
        <end position="233"/>
    </location>
</feature>
<proteinExistence type="predicted"/>
<accession>A0A514BST3</accession>
<dbReference type="KEGG" id="lyj:FKV23_10345"/>
<dbReference type="InterPro" id="IPR025333">
    <property type="entry name" value="DUF4239"/>
</dbReference>
<protein>
    <recommendedName>
        <fullName evidence="4">DUF4239 domain-containing protein</fullName>
    </recommendedName>
</protein>
<sequence length="261" mass="28389">MGRYFLEAMPMAGVYLCIVLLIFAACEAGILIGRHHQRTRQDEGAQTSVGPIVGGLLGMLAFLLAFTFSTASTHYGARKQDVLTEAIHIGTAYRRADLLGDARGPQVKRLLDEYVDVRLRAARPGGDLKAGVARSLEIQDLIWAQVLSAVHEDPDRFTSLVVASVNDVIAVHERRVADGVHARIPGRIWVGLLAITMLTMGTLGLQIGLSGKRRLVGIIPITLTFAVLVTLIVDLNRPQGGFITVSPQPLIELQDRLRSEN</sequence>
<keyword evidence="1" id="KW-0812">Transmembrane</keyword>
<keyword evidence="1" id="KW-1133">Transmembrane helix</keyword>
<keyword evidence="1" id="KW-0472">Membrane</keyword>
<evidence type="ECO:0008006" key="4">
    <source>
        <dbReference type="Google" id="ProtNLM"/>
    </source>
</evidence>
<organism evidence="2 3">
    <name type="scientific">Marilutibacter alkalisoli</name>
    <dbReference type="NCBI Taxonomy" id="2591633"/>
    <lineage>
        <taxon>Bacteria</taxon>
        <taxon>Pseudomonadati</taxon>
        <taxon>Pseudomonadota</taxon>
        <taxon>Gammaproteobacteria</taxon>
        <taxon>Lysobacterales</taxon>
        <taxon>Lysobacteraceae</taxon>
        <taxon>Marilutibacter</taxon>
    </lineage>
</organism>
<evidence type="ECO:0000313" key="3">
    <source>
        <dbReference type="Proteomes" id="UP000317199"/>
    </source>
</evidence>
<name>A0A514BST3_9GAMM</name>
<feature type="transmembrane region" description="Helical" evidence="1">
    <location>
        <begin position="188"/>
        <end position="209"/>
    </location>
</feature>